<dbReference type="SUPFAM" id="SSF53218">
    <property type="entry name" value="Molybdenum cofactor biosynthesis proteins"/>
    <property type="match status" value="1"/>
</dbReference>
<dbReference type="AlphaFoldDB" id="A0A1G6ISX1"/>
<dbReference type="InterPro" id="IPR036425">
    <property type="entry name" value="MoaB/Mog-like_dom_sf"/>
</dbReference>
<keyword evidence="9" id="KW-1185">Reference proteome</keyword>
<dbReference type="OrthoDB" id="9804758at2"/>
<dbReference type="InterPro" id="IPR036688">
    <property type="entry name" value="MoeA_C_domain_IV_sf"/>
</dbReference>
<comment type="similarity">
    <text evidence="3 6">Belongs to the MoeA family.</text>
</comment>
<dbReference type="Gene3D" id="3.90.105.10">
    <property type="entry name" value="Molybdopterin biosynthesis moea protein, domain 2"/>
    <property type="match status" value="1"/>
</dbReference>
<keyword evidence="6" id="KW-0460">Magnesium</keyword>
<feature type="domain" description="MoaB/Mog" evidence="7">
    <location>
        <begin position="185"/>
        <end position="329"/>
    </location>
</feature>
<evidence type="ECO:0000313" key="8">
    <source>
        <dbReference type="EMBL" id="SDC09568.1"/>
    </source>
</evidence>
<dbReference type="GO" id="GO:0046872">
    <property type="term" value="F:metal ion binding"/>
    <property type="evidence" value="ECO:0007669"/>
    <property type="project" value="UniProtKB-UniRule"/>
</dbReference>
<dbReference type="EC" id="2.10.1.1" evidence="6"/>
<dbReference type="GO" id="GO:0061599">
    <property type="term" value="F:molybdopterin molybdotransferase activity"/>
    <property type="evidence" value="ECO:0007669"/>
    <property type="project" value="UniProtKB-UniRule"/>
</dbReference>
<evidence type="ECO:0000256" key="5">
    <source>
        <dbReference type="ARBA" id="ARBA00047317"/>
    </source>
</evidence>
<dbReference type="SUPFAM" id="SSF63867">
    <property type="entry name" value="MoeA C-terminal domain-like"/>
    <property type="match status" value="1"/>
</dbReference>
<comment type="catalytic activity">
    <reaction evidence="5">
        <text>adenylyl-molybdopterin + molybdate = Mo-molybdopterin + AMP + H(+)</text>
        <dbReference type="Rhea" id="RHEA:35047"/>
        <dbReference type="ChEBI" id="CHEBI:15378"/>
        <dbReference type="ChEBI" id="CHEBI:36264"/>
        <dbReference type="ChEBI" id="CHEBI:62727"/>
        <dbReference type="ChEBI" id="CHEBI:71302"/>
        <dbReference type="ChEBI" id="CHEBI:456215"/>
        <dbReference type="EC" id="2.10.1.1"/>
    </reaction>
</comment>
<dbReference type="EMBL" id="FMYL01000009">
    <property type="protein sequence ID" value="SDC09568.1"/>
    <property type="molecule type" value="Genomic_DNA"/>
</dbReference>
<name>A0A1G6ISX1_9GAMM</name>
<dbReference type="STRING" id="1219383.SAMN05421733_10929"/>
<evidence type="ECO:0000256" key="6">
    <source>
        <dbReference type="RuleBase" id="RU365090"/>
    </source>
</evidence>
<keyword evidence="6" id="KW-0500">Molybdenum</keyword>
<evidence type="ECO:0000313" key="9">
    <source>
        <dbReference type="Proteomes" id="UP000242501"/>
    </source>
</evidence>
<gene>
    <name evidence="8" type="ORF">SAMN05421733_10929</name>
</gene>
<dbReference type="PANTHER" id="PTHR10192">
    <property type="entry name" value="MOLYBDOPTERIN BIOSYNTHESIS PROTEIN"/>
    <property type="match status" value="1"/>
</dbReference>
<evidence type="ECO:0000256" key="3">
    <source>
        <dbReference type="ARBA" id="ARBA00010763"/>
    </source>
</evidence>
<dbReference type="InterPro" id="IPR005111">
    <property type="entry name" value="MoeA_C_domain_IV"/>
</dbReference>
<evidence type="ECO:0000256" key="1">
    <source>
        <dbReference type="ARBA" id="ARBA00002901"/>
    </source>
</evidence>
<comment type="function">
    <text evidence="1 6">Catalyzes the insertion of molybdate into adenylated molybdopterin with the concomitant release of AMP.</text>
</comment>
<protein>
    <recommendedName>
        <fullName evidence="6">Molybdopterin molybdenumtransferase</fullName>
        <ecNumber evidence="6">2.10.1.1</ecNumber>
    </recommendedName>
</protein>
<dbReference type="Proteomes" id="UP000242501">
    <property type="component" value="Unassembled WGS sequence"/>
</dbReference>
<keyword evidence="6" id="KW-0479">Metal-binding</keyword>
<keyword evidence="6" id="KW-0808">Transferase</keyword>
<dbReference type="Gene3D" id="2.40.340.10">
    <property type="entry name" value="MoeA, C-terminal, domain IV"/>
    <property type="match status" value="1"/>
</dbReference>
<dbReference type="SUPFAM" id="SSF63882">
    <property type="entry name" value="MoeA N-terminal region -like"/>
    <property type="match status" value="1"/>
</dbReference>
<dbReference type="UniPathway" id="UPA00344"/>
<comment type="pathway">
    <text evidence="2 6">Cofactor biosynthesis; molybdopterin biosynthesis.</text>
</comment>
<dbReference type="InterPro" id="IPR001453">
    <property type="entry name" value="MoaB/Mog_dom"/>
</dbReference>
<dbReference type="RefSeq" id="WP_092749157.1">
    <property type="nucleotide sequence ID" value="NZ_FMYL01000009.1"/>
</dbReference>
<dbReference type="Gene3D" id="2.170.190.11">
    <property type="entry name" value="Molybdopterin biosynthesis moea protein, domain 3"/>
    <property type="match status" value="1"/>
</dbReference>
<dbReference type="PANTHER" id="PTHR10192:SF5">
    <property type="entry name" value="GEPHYRIN"/>
    <property type="match status" value="1"/>
</dbReference>
<organism evidence="8 9">
    <name type="scientific">Acinetobacter boissieri</name>
    <dbReference type="NCBI Taxonomy" id="1219383"/>
    <lineage>
        <taxon>Bacteria</taxon>
        <taxon>Pseudomonadati</taxon>
        <taxon>Pseudomonadota</taxon>
        <taxon>Gammaproteobacteria</taxon>
        <taxon>Moraxellales</taxon>
        <taxon>Moraxellaceae</taxon>
        <taxon>Acinetobacter</taxon>
    </lineage>
</organism>
<accession>A0A1G6ISX1</accession>
<dbReference type="GO" id="GO:0006777">
    <property type="term" value="P:Mo-molybdopterin cofactor biosynthetic process"/>
    <property type="evidence" value="ECO:0007669"/>
    <property type="project" value="UniProtKB-UniRule"/>
</dbReference>
<dbReference type="Pfam" id="PF00994">
    <property type="entry name" value="MoCF_biosynth"/>
    <property type="match status" value="1"/>
</dbReference>
<dbReference type="NCBIfam" id="TIGR00177">
    <property type="entry name" value="molyb_syn"/>
    <property type="match status" value="1"/>
</dbReference>
<reference evidence="9" key="1">
    <citation type="submission" date="2016-09" db="EMBL/GenBank/DDBJ databases">
        <authorList>
            <person name="Varghese N."/>
            <person name="Submissions S."/>
        </authorList>
    </citation>
    <scope>NUCLEOTIDE SEQUENCE [LARGE SCALE GENOMIC DNA]</scope>
    <source>
        <strain evidence="9">ANC 4422</strain>
    </source>
</reference>
<evidence type="ECO:0000256" key="2">
    <source>
        <dbReference type="ARBA" id="ARBA00005046"/>
    </source>
</evidence>
<dbReference type="SMART" id="SM00852">
    <property type="entry name" value="MoCF_biosynth"/>
    <property type="match status" value="1"/>
</dbReference>
<comment type="cofactor">
    <cofactor evidence="6">
        <name>Mg(2+)</name>
        <dbReference type="ChEBI" id="CHEBI:18420"/>
    </cofactor>
</comment>
<dbReference type="CDD" id="cd00887">
    <property type="entry name" value="MoeA"/>
    <property type="match status" value="1"/>
</dbReference>
<dbReference type="InterPro" id="IPR005110">
    <property type="entry name" value="MoeA_linker/N"/>
</dbReference>
<dbReference type="Pfam" id="PF03454">
    <property type="entry name" value="MoeA_C"/>
    <property type="match status" value="1"/>
</dbReference>
<proteinExistence type="inferred from homology"/>
<dbReference type="Pfam" id="PF03453">
    <property type="entry name" value="MoeA_N"/>
    <property type="match status" value="1"/>
</dbReference>
<dbReference type="GO" id="GO:0005829">
    <property type="term" value="C:cytosol"/>
    <property type="evidence" value="ECO:0007669"/>
    <property type="project" value="TreeGrafter"/>
</dbReference>
<evidence type="ECO:0000256" key="4">
    <source>
        <dbReference type="ARBA" id="ARBA00023150"/>
    </source>
</evidence>
<keyword evidence="4 6" id="KW-0501">Molybdenum cofactor biosynthesis</keyword>
<evidence type="ECO:0000259" key="7">
    <source>
        <dbReference type="SMART" id="SM00852"/>
    </source>
</evidence>
<dbReference type="Gene3D" id="3.40.980.10">
    <property type="entry name" value="MoaB/Mog-like domain"/>
    <property type="match status" value="1"/>
</dbReference>
<sequence>MSGCGAELGLLAVDQALNLLIEQARILPTQIIKVSDALGHYVAKDVHAPYALPLFDQSAVDGYAVCSHETLWQNQTFECIGEMKAGDPTTVHLKSGQAVRIFTGAQIPQGTTTVVRQEYVSDMADAIICVDRAVELNTDIRYLGEEVGHGQTLAAQGQHLTVGAIAALCMAGVKEITVYQSPRIAVVVSGDEISDVESNATLTEGRVFDANTPLIMNWLHSVGQHADHFYVKDTLQEVQQLIQELSQTYDLIITTGGVSVGDYDFIRPATLNLGFEQVFWKVKQKPGKPMFFATLDKSEKKRCYLLGLPGNPAAVYVGLFIYVKTLIAALQGHRNALTWYTARLDQAQKSDLRSRFLRMHVQSEDAVLRVYGLKKQQSHMLSNLMQANCLVYLEANQTYLSGEMVKILLIQ</sequence>
<dbReference type="InterPro" id="IPR036135">
    <property type="entry name" value="MoeA_linker/N_sf"/>
</dbReference>
<dbReference type="InterPro" id="IPR038987">
    <property type="entry name" value="MoeA-like"/>
</dbReference>